<sequence length="641" mass="72405">MKFQLILFFTCNLRLTLSVLDYKPRLFVRQDSDNSLWYNQSQRNTVFFHPEDSNELYVGGTNFVYRINIENGSLVENIPLTVTGDQNCKEISCENVITVIQQFQDSLFVCGTNGNKPLCWKLHPQVGNQSTQVIETSEGTGISPHIYTQNSLSLTVEGDLYTAVPLNSDGSLLQFRRKKGRRPTVWMHPGWVMEPTFISTSWVRRKEDKDQEKIYLFFREKNSDSSPDADPWISRVARVCKVDEGGPKRFFQNIWTSFLKARLVCGIPSESLYFNRLQDIYVQHADNWKDSRVYALFSSSWNSTAVCIYSMAEIDHIFESSSFKGFQGEIPEPRPGTCVPDSKTQPVSTIKVLRDHPEMSDWIHPIHHQAPFYISANNYTKLAVDLVSAANGVAHSVLLLATAQGMIHKILEDDSKPFIISETLLSNHTTSVLSMNLNSKRRKLFIGFPEQISWLDLQRCQDYNGSCEECVLARDPYCAWNELGCTPVSHGGIQNILGGETSVCPKNNPACTLLPETKRPKRDALSRTQDPPGVTYSIPLGVPFYLSCPIHSHHAFYTWEYGGRSSRCQQSGTDCLHLISAMSQDSYGRYYCVSSERDYTMVVSSYQLNPSRVEKSGGVWASAQRPTVAVLVVALLATSCY</sequence>
<dbReference type="PROSITE" id="PS50835">
    <property type="entry name" value="IG_LIKE"/>
    <property type="match status" value="1"/>
</dbReference>
<evidence type="ECO:0000256" key="4">
    <source>
        <dbReference type="ARBA" id="ARBA00023157"/>
    </source>
</evidence>
<dbReference type="FunFam" id="2.130.10.10:FF:001316">
    <property type="entry name" value="Semaphorin 7A"/>
    <property type="match status" value="1"/>
</dbReference>
<proteinExistence type="inferred from homology"/>
<feature type="signal peptide" evidence="7">
    <location>
        <begin position="1"/>
        <end position="18"/>
    </location>
</feature>
<dbReference type="InterPro" id="IPR027231">
    <property type="entry name" value="Semaphorin"/>
</dbReference>
<dbReference type="GO" id="GO:0001755">
    <property type="term" value="P:neural crest cell migration"/>
    <property type="evidence" value="ECO:0007669"/>
    <property type="project" value="TreeGrafter"/>
</dbReference>
<dbReference type="InterPro" id="IPR013783">
    <property type="entry name" value="Ig-like_fold"/>
</dbReference>
<evidence type="ECO:0000313" key="10">
    <source>
        <dbReference type="EMBL" id="KAG5839529.1"/>
    </source>
</evidence>
<evidence type="ECO:0000256" key="1">
    <source>
        <dbReference type="ARBA" id="ARBA00004370"/>
    </source>
</evidence>
<evidence type="ECO:0000259" key="8">
    <source>
        <dbReference type="PROSITE" id="PS50835"/>
    </source>
</evidence>
<evidence type="ECO:0000256" key="2">
    <source>
        <dbReference type="ARBA" id="ARBA00009492"/>
    </source>
</evidence>
<dbReference type="InterPro" id="IPR015943">
    <property type="entry name" value="WD40/YVTN_repeat-like_dom_sf"/>
</dbReference>
<dbReference type="GO" id="GO:0007411">
    <property type="term" value="P:axon guidance"/>
    <property type="evidence" value="ECO:0007669"/>
    <property type="project" value="TreeGrafter"/>
</dbReference>
<name>A0A9D3M0V4_ANGAN</name>
<gene>
    <name evidence="10" type="ORF">ANANG_G00205930</name>
</gene>
<comment type="similarity">
    <text evidence="2">Belongs to the semaphorin family.</text>
</comment>
<dbReference type="InterPro" id="IPR036352">
    <property type="entry name" value="Semap_dom_sf"/>
</dbReference>
<reference evidence="10" key="1">
    <citation type="submission" date="2021-01" db="EMBL/GenBank/DDBJ databases">
        <title>A chromosome-scale assembly of European eel, Anguilla anguilla.</title>
        <authorList>
            <person name="Henkel C."/>
            <person name="Jong-Raadsen S.A."/>
            <person name="Dufour S."/>
            <person name="Weltzien F.-A."/>
            <person name="Palstra A.P."/>
            <person name="Pelster B."/>
            <person name="Spaink H.P."/>
            <person name="Van Den Thillart G.E."/>
            <person name="Jansen H."/>
            <person name="Zahm M."/>
            <person name="Klopp C."/>
            <person name="Cedric C."/>
            <person name="Louis A."/>
            <person name="Berthelot C."/>
            <person name="Parey E."/>
            <person name="Roest Crollius H."/>
            <person name="Montfort J."/>
            <person name="Robinson-Rechavi M."/>
            <person name="Bucao C."/>
            <person name="Bouchez O."/>
            <person name="Gislard M."/>
            <person name="Lluch J."/>
            <person name="Milhes M."/>
            <person name="Lampietro C."/>
            <person name="Lopez Roques C."/>
            <person name="Donnadieu C."/>
            <person name="Braasch I."/>
            <person name="Desvignes T."/>
            <person name="Postlethwait J."/>
            <person name="Bobe J."/>
            <person name="Guiguen Y."/>
            <person name="Dirks R."/>
        </authorList>
    </citation>
    <scope>NUCLEOTIDE SEQUENCE</scope>
    <source>
        <strain evidence="10">Tag_6206</strain>
        <tissue evidence="10">Liver</tissue>
    </source>
</reference>
<dbReference type="GO" id="GO:0030335">
    <property type="term" value="P:positive regulation of cell migration"/>
    <property type="evidence" value="ECO:0007669"/>
    <property type="project" value="TreeGrafter"/>
</dbReference>
<evidence type="ECO:0000256" key="5">
    <source>
        <dbReference type="ARBA" id="ARBA00023180"/>
    </source>
</evidence>
<dbReference type="InterPro" id="IPR016201">
    <property type="entry name" value="PSI"/>
</dbReference>
<comment type="subcellular location">
    <subcellularLocation>
        <location evidence="1">Membrane</location>
    </subcellularLocation>
</comment>
<keyword evidence="5" id="KW-0325">Glycoprotein</keyword>
<evidence type="ECO:0000313" key="11">
    <source>
        <dbReference type="Proteomes" id="UP001044222"/>
    </source>
</evidence>
<feature type="chain" id="PRO_5039461412" description="Sema domain-containing protein" evidence="7">
    <location>
        <begin position="19"/>
        <end position="641"/>
    </location>
</feature>
<keyword evidence="3" id="KW-0472">Membrane</keyword>
<dbReference type="PROSITE" id="PS51004">
    <property type="entry name" value="SEMA"/>
    <property type="match status" value="1"/>
</dbReference>
<dbReference type="SUPFAM" id="SSF103575">
    <property type="entry name" value="Plexin repeat"/>
    <property type="match status" value="1"/>
</dbReference>
<evidence type="ECO:0008006" key="12">
    <source>
        <dbReference type="Google" id="ProtNLM"/>
    </source>
</evidence>
<dbReference type="GO" id="GO:0005178">
    <property type="term" value="F:integrin binding"/>
    <property type="evidence" value="ECO:0007669"/>
    <property type="project" value="TreeGrafter"/>
</dbReference>
<dbReference type="InterPro" id="IPR007110">
    <property type="entry name" value="Ig-like_dom"/>
</dbReference>
<organism evidence="10 11">
    <name type="scientific">Anguilla anguilla</name>
    <name type="common">European freshwater eel</name>
    <name type="synonym">Muraena anguilla</name>
    <dbReference type="NCBI Taxonomy" id="7936"/>
    <lineage>
        <taxon>Eukaryota</taxon>
        <taxon>Metazoa</taxon>
        <taxon>Chordata</taxon>
        <taxon>Craniata</taxon>
        <taxon>Vertebrata</taxon>
        <taxon>Euteleostomi</taxon>
        <taxon>Actinopterygii</taxon>
        <taxon>Neopterygii</taxon>
        <taxon>Teleostei</taxon>
        <taxon>Anguilliformes</taxon>
        <taxon>Anguillidae</taxon>
        <taxon>Anguilla</taxon>
    </lineage>
</organism>
<keyword evidence="11" id="KW-1185">Reference proteome</keyword>
<dbReference type="GO" id="GO:0045499">
    <property type="term" value="F:chemorepellent activity"/>
    <property type="evidence" value="ECO:0007669"/>
    <property type="project" value="TreeGrafter"/>
</dbReference>
<dbReference type="GO" id="GO:0071526">
    <property type="term" value="P:semaphorin-plexin signaling pathway"/>
    <property type="evidence" value="ECO:0007669"/>
    <property type="project" value="TreeGrafter"/>
</dbReference>
<dbReference type="SUPFAM" id="SSF48726">
    <property type="entry name" value="Immunoglobulin"/>
    <property type="match status" value="1"/>
</dbReference>
<keyword evidence="7" id="KW-0732">Signal</keyword>
<dbReference type="SUPFAM" id="SSF101912">
    <property type="entry name" value="Sema domain"/>
    <property type="match status" value="1"/>
</dbReference>
<protein>
    <recommendedName>
        <fullName evidence="12">Sema domain-containing protein</fullName>
    </recommendedName>
</protein>
<dbReference type="EMBL" id="JAFIRN010000011">
    <property type="protein sequence ID" value="KAG5839529.1"/>
    <property type="molecule type" value="Genomic_DNA"/>
</dbReference>
<dbReference type="Gene3D" id="3.30.1680.10">
    <property type="entry name" value="ligand-binding face of the semaphorins, domain 2"/>
    <property type="match status" value="1"/>
</dbReference>
<dbReference type="AlphaFoldDB" id="A0A9D3M0V4"/>
<dbReference type="InterPro" id="IPR001627">
    <property type="entry name" value="Semap_dom"/>
</dbReference>
<dbReference type="GO" id="GO:0030215">
    <property type="term" value="F:semaphorin receptor binding"/>
    <property type="evidence" value="ECO:0007669"/>
    <property type="project" value="InterPro"/>
</dbReference>
<comment type="caution">
    <text evidence="6">Lacks conserved residue(s) required for the propagation of feature annotation.</text>
</comment>
<evidence type="ECO:0000256" key="3">
    <source>
        <dbReference type="ARBA" id="ARBA00023136"/>
    </source>
</evidence>
<keyword evidence="4" id="KW-1015">Disulfide bond</keyword>
<dbReference type="GO" id="GO:0007229">
    <property type="term" value="P:integrin-mediated signaling pathway"/>
    <property type="evidence" value="ECO:0007669"/>
    <property type="project" value="TreeGrafter"/>
</dbReference>
<feature type="domain" description="Ig-like" evidence="8">
    <location>
        <begin position="531"/>
        <end position="609"/>
    </location>
</feature>
<dbReference type="InterPro" id="IPR002165">
    <property type="entry name" value="Plexin_repeat"/>
</dbReference>
<dbReference type="Pfam" id="PF01403">
    <property type="entry name" value="Sema"/>
    <property type="match status" value="1"/>
</dbReference>
<dbReference type="Gene3D" id="2.130.10.10">
    <property type="entry name" value="YVTN repeat-like/Quinoprotein amine dehydrogenase"/>
    <property type="match status" value="1"/>
</dbReference>
<evidence type="ECO:0000256" key="7">
    <source>
        <dbReference type="SAM" id="SignalP"/>
    </source>
</evidence>
<dbReference type="InterPro" id="IPR036179">
    <property type="entry name" value="Ig-like_dom_sf"/>
</dbReference>
<dbReference type="GO" id="GO:0009897">
    <property type="term" value="C:external side of plasma membrane"/>
    <property type="evidence" value="ECO:0007669"/>
    <property type="project" value="TreeGrafter"/>
</dbReference>
<accession>A0A9D3M0V4</accession>
<evidence type="ECO:0000259" key="9">
    <source>
        <dbReference type="PROSITE" id="PS51004"/>
    </source>
</evidence>
<dbReference type="FunFam" id="2.60.40.10:FF:001170">
    <property type="entry name" value="Sema domain, immunoglobulin domain (Ig), short basic domain, secreted, (Semaphorin) 3F"/>
    <property type="match status" value="1"/>
</dbReference>
<dbReference type="SMART" id="SM00630">
    <property type="entry name" value="Sema"/>
    <property type="match status" value="1"/>
</dbReference>
<dbReference type="PANTHER" id="PTHR11036:SF80">
    <property type="entry name" value="SEMAPHORIN-7A"/>
    <property type="match status" value="1"/>
</dbReference>
<dbReference type="GO" id="GO:0050727">
    <property type="term" value="P:regulation of inflammatory response"/>
    <property type="evidence" value="ECO:0007669"/>
    <property type="project" value="TreeGrafter"/>
</dbReference>
<feature type="domain" description="Sema" evidence="9">
    <location>
        <begin position="14"/>
        <end position="457"/>
    </location>
</feature>
<dbReference type="Proteomes" id="UP001044222">
    <property type="component" value="Chromosome 11"/>
</dbReference>
<dbReference type="Pfam" id="PF01437">
    <property type="entry name" value="PSI"/>
    <property type="match status" value="1"/>
</dbReference>
<dbReference type="Gene3D" id="2.60.40.10">
    <property type="entry name" value="Immunoglobulins"/>
    <property type="match status" value="1"/>
</dbReference>
<comment type="caution">
    <text evidence="10">The sequence shown here is derived from an EMBL/GenBank/DDBJ whole genome shotgun (WGS) entry which is preliminary data.</text>
</comment>
<dbReference type="SMART" id="SM00423">
    <property type="entry name" value="PSI"/>
    <property type="match status" value="1"/>
</dbReference>
<evidence type="ECO:0000256" key="6">
    <source>
        <dbReference type="PROSITE-ProRule" id="PRU00352"/>
    </source>
</evidence>
<dbReference type="PANTHER" id="PTHR11036">
    <property type="entry name" value="SEMAPHORIN"/>
    <property type="match status" value="1"/>
</dbReference>